<feature type="domain" description="CBM2" evidence="2">
    <location>
        <begin position="158"/>
        <end position="267"/>
    </location>
</feature>
<reference evidence="3 4" key="1">
    <citation type="submission" date="2024-09" db="EMBL/GenBank/DDBJ databases">
        <authorList>
            <person name="Sun Q."/>
            <person name="Mori K."/>
        </authorList>
    </citation>
    <scope>NUCLEOTIDE SEQUENCE [LARGE SCALE GENOMIC DNA]</scope>
    <source>
        <strain evidence="3 4">TBRC 2205</strain>
    </source>
</reference>
<dbReference type="Proteomes" id="UP001589894">
    <property type="component" value="Unassembled WGS sequence"/>
</dbReference>
<evidence type="ECO:0000259" key="2">
    <source>
        <dbReference type="PROSITE" id="PS51173"/>
    </source>
</evidence>
<dbReference type="RefSeq" id="WP_377342193.1">
    <property type="nucleotide sequence ID" value="NZ_JBHLUE010000019.1"/>
</dbReference>
<dbReference type="Gene3D" id="2.60.40.290">
    <property type="match status" value="1"/>
</dbReference>
<feature type="signal peptide" evidence="1">
    <location>
        <begin position="1"/>
        <end position="29"/>
    </location>
</feature>
<dbReference type="InterPro" id="IPR012291">
    <property type="entry name" value="CBM2_carb-bd_dom_sf"/>
</dbReference>
<dbReference type="SUPFAM" id="SSF49384">
    <property type="entry name" value="Carbohydrate-binding domain"/>
    <property type="match status" value="1"/>
</dbReference>
<keyword evidence="1" id="KW-0732">Signal</keyword>
<evidence type="ECO:0000313" key="3">
    <source>
        <dbReference type="EMBL" id="MFC0567026.1"/>
    </source>
</evidence>
<gene>
    <name evidence="3" type="ORF">ACFFHU_23160</name>
</gene>
<dbReference type="PROSITE" id="PS51173">
    <property type="entry name" value="CBM2"/>
    <property type="match status" value="1"/>
</dbReference>
<sequence>MRTPVLLRSLTLLTTALLGLVGLTGPAHAATGSTEAGCAGTGIAEISSLTFNPPSIDPGGRSTATVQVRNCTDQPLQVSSQWYGRFQGNGTAIPPGCAAIDPVGQQISLPAAGTGSASLTYFVFSGCTATSLHLSVRISGPDGTVLGEKTADLAISGSGGPSQSCSVLYVLQSEWRGGFVATVQVSNTGTVAINGWTLVFTFSGDQRVTNAWNAVLSQSGATVTARNVPSNASIPAGGSVSFGLQGSWRTNDGHPLNYVLNGVACAG</sequence>
<evidence type="ECO:0000313" key="4">
    <source>
        <dbReference type="Proteomes" id="UP001589894"/>
    </source>
</evidence>
<comment type="caution">
    <text evidence="3">The sequence shown here is derived from an EMBL/GenBank/DDBJ whole genome shotgun (WGS) entry which is preliminary data.</text>
</comment>
<keyword evidence="4" id="KW-1185">Reference proteome</keyword>
<proteinExistence type="predicted"/>
<feature type="chain" id="PRO_5045376455" evidence="1">
    <location>
        <begin position="30"/>
        <end position="267"/>
    </location>
</feature>
<organism evidence="3 4">
    <name type="scientific">Plantactinospora siamensis</name>
    <dbReference type="NCBI Taxonomy" id="555372"/>
    <lineage>
        <taxon>Bacteria</taxon>
        <taxon>Bacillati</taxon>
        <taxon>Actinomycetota</taxon>
        <taxon>Actinomycetes</taxon>
        <taxon>Micromonosporales</taxon>
        <taxon>Micromonosporaceae</taxon>
        <taxon>Plantactinospora</taxon>
    </lineage>
</organism>
<dbReference type="EMBL" id="JBHLUE010000019">
    <property type="protein sequence ID" value="MFC0567026.1"/>
    <property type="molecule type" value="Genomic_DNA"/>
</dbReference>
<dbReference type="Pfam" id="PF00553">
    <property type="entry name" value="CBM_2"/>
    <property type="match status" value="1"/>
</dbReference>
<evidence type="ECO:0000256" key="1">
    <source>
        <dbReference type="SAM" id="SignalP"/>
    </source>
</evidence>
<accession>A0ABV6P1W4</accession>
<dbReference type="InterPro" id="IPR008965">
    <property type="entry name" value="CBM2/CBM3_carb-bd_dom_sf"/>
</dbReference>
<dbReference type="InterPro" id="IPR001919">
    <property type="entry name" value="CBD2"/>
</dbReference>
<name>A0ABV6P1W4_9ACTN</name>
<protein>
    <submittedName>
        <fullName evidence="3">Cellulose binding domain-containing protein</fullName>
    </submittedName>
</protein>
<dbReference type="SMART" id="SM00637">
    <property type="entry name" value="CBD_II"/>
    <property type="match status" value="1"/>
</dbReference>